<keyword evidence="2" id="KW-1185">Reference proteome</keyword>
<evidence type="ECO:0000313" key="1">
    <source>
        <dbReference type="EMBL" id="MET1257503.1"/>
    </source>
</evidence>
<reference evidence="1 2" key="1">
    <citation type="submission" date="2024-06" db="EMBL/GenBank/DDBJ databases">
        <authorList>
            <person name="Li F."/>
        </authorList>
    </citation>
    <scope>NUCLEOTIDE SEQUENCE [LARGE SCALE GENOMIC DNA]</scope>
    <source>
        <strain evidence="1 2">GXAS 311</strain>
    </source>
</reference>
<dbReference type="Proteomes" id="UP001548189">
    <property type="component" value="Unassembled WGS sequence"/>
</dbReference>
<sequence length="99" mass="11175">MNESDLKSALSKAADYFGKRGISDWQSEALNAIDKIENHDFSFVEDLWLKYAPTCEIDDFLISDVAPEDEDNANTLNDELAEIANSTFAILDRIKNEKT</sequence>
<evidence type="ECO:0000313" key="2">
    <source>
        <dbReference type="Proteomes" id="UP001548189"/>
    </source>
</evidence>
<accession>A0ABV2C000</accession>
<gene>
    <name evidence="1" type="ORF">ABVT43_20395</name>
</gene>
<dbReference type="EMBL" id="JBEVCJ010000083">
    <property type="protein sequence ID" value="MET1257503.1"/>
    <property type="molecule type" value="Genomic_DNA"/>
</dbReference>
<proteinExistence type="predicted"/>
<name>A0ABV2C000_9GAMM</name>
<organism evidence="1 2">
    <name type="scientific">Aliikangiella maris</name>
    <dbReference type="NCBI Taxonomy" id="3162458"/>
    <lineage>
        <taxon>Bacteria</taxon>
        <taxon>Pseudomonadati</taxon>
        <taxon>Pseudomonadota</taxon>
        <taxon>Gammaproteobacteria</taxon>
        <taxon>Oceanospirillales</taxon>
        <taxon>Pleioneaceae</taxon>
        <taxon>Aliikangiella</taxon>
    </lineage>
</organism>
<comment type="caution">
    <text evidence="1">The sequence shown here is derived from an EMBL/GenBank/DDBJ whole genome shotgun (WGS) entry which is preliminary data.</text>
</comment>
<protein>
    <submittedName>
        <fullName evidence="1">Uncharacterized protein</fullName>
    </submittedName>
</protein>